<feature type="region of interest" description="Disordered" evidence="1">
    <location>
        <begin position="122"/>
        <end position="146"/>
    </location>
</feature>
<organism evidence="2 3">
    <name type="scientific">Araneus ventricosus</name>
    <name type="common">Orbweaver spider</name>
    <name type="synonym">Epeira ventricosa</name>
    <dbReference type="NCBI Taxonomy" id="182803"/>
    <lineage>
        <taxon>Eukaryota</taxon>
        <taxon>Metazoa</taxon>
        <taxon>Ecdysozoa</taxon>
        <taxon>Arthropoda</taxon>
        <taxon>Chelicerata</taxon>
        <taxon>Arachnida</taxon>
        <taxon>Araneae</taxon>
        <taxon>Araneomorphae</taxon>
        <taxon>Entelegynae</taxon>
        <taxon>Araneoidea</taxon>
        <taxon>Araneidae</taxon>
        <taxon>Araneus</taxon>
    </lineage>
</organism>
<accession>A0A4Y2M7J5</accession>
<gene>
    <name evidence="2" type="ORF">AVEN_245392_1</name>
</gene>
<reference evidence="2 3" key="1">
    <citation type="journal article" date="2019" name="Sci. Rep.">
        <title>Orb-weaving spider Araneus ventricosus genome elucidates the spidroin gene catalogue.</title>
        <authorList>
            <person name="Kono N."/>
            <person name="Nakamura H."/>
            <person name="Ohtoshi R."/>
            <person name="Moran D.A.P."/>
            <person name="Shinohara A."/>
            <person name="Yoshida Y."/>
            <person name="Fujiwara M."/>
            <person name="Mori M."/>
            <person name="Tomita M."/>
            <person name="Arakawa K."/>
        </authorList>
    </citation>
    <scope>NUCLEOTIDE SEQUENCE [LARGE SCALE GENOMIC DNA]</scope>
</reference>
<evidence type="ECO:0000313" key="3">
    <source>
        <dbReference type="Proteomes" id="UP000499080"/>
    </source>
</evidence>
<dbReference type="OrthoDB" id="6779804at2759"/>
<sequence length="146" mass="16859">MPTPYEKEMERLLKLLAAVRTGKDSDFDNEDKGPDDILKENFSGHESFSEHDTKSEKHGDSGNEEFVAVLPESKTYCFTMPTSYEKEMERLRKLFTEVETGEDSDFDNEDNLLEDILEANFSDHGSFSERDTESGEDWIRESEEIL</sequence>
<dbReference type="AlphaFoldDB" id="A0A4Y2M7J5"/>
<dbReference type="Proteomes" id="UP000499080">
    <property type="component" value="Unassembled WGS sequence"/>
</dbReference>
<dbReference type="EMBL" id="BGPR01006861">
    <property type="protein sequence ID" value="GBN22400.1"/>
    <property type="molecule type" value="Genomic_DNA"/>
</dbReference>
<proteinExistence type="predicted"/>
<keyword evidence="3" id="KW-1185">Reference proteome</keyword>
<comment type="caution">
    <text evidence="2">The sequence shown here is derived from an EMBL/GenBank/DDBJ whole genome shotgun (WGS) entry which is preliminary data.</text>
</comment>
<evidence type="ECO:0000256" key="1">
    <source>
        <dbReference type="SAM" id="MobiDB-lite"/>
    </source>
</evidence>
<feature type="compositionally biased region" description="Basic and acidic residues" evidence="1">
    <location>
        <begin position="126"/>
        <end position="146"/>
    </location>
</feature>
<name>A0A4Y2M7J5_ARAVE</name>
<feature type="compositionally biased region" description="Basic and acidic residues" evidence="1">
    <location>
        <begin position="23"/>
        <end position="61"/>
    </location>
</feature>
<protein>
    <submittedName>
        <fullName evidence="2">Uncharacterized protein</fullName>
    </submittedName>
</protein>
<feature type="region of interest" description="Disordered" evidence="1">
    <location>
        <begin position="23"/>
        <end position="63"/>
    </location>
</feature>
<evidence type="ECO:0000313" key="2">
    <source>
        <dbReference type="EMBL" id="GBN22400.1"/>
    </source>
</evidence>